<dbReference type="Gene3D" id="1.20.58.520">
    <property type="entry name" value="Amidohydrolase"/>
    <property type="match status" value="1"/>
</dbReference>
<dbReference type="InterPro" id="IPR011059">
    <property type="entry name" value="Metal-dep_hydrolase_composite"/>
</dbReference>
<evidence type="ECO:0000259" key="2">
    <source>
        <dbReference type="Pfam" id="PF01979"/>
    </source>
</evidence>
<dbReference type="Proteomes" id="UP001549749">
    <property type="component" value="Unassembled WGS sequence"/>
</dbReference>
<proteinExistence type="predicted"/>
<feature type="chain" id="PRO_5045139281" evidence="1">
    <location>
        <begin position="25"/>
        <end position="447"/>
    </location>
</feature>
<evidence type="ECO:0000313" key="4">
    <source>
        <dbReference type="Proteomes" id="UP001549749"/>
    </source>
</evidence>
<comment type="caution">
    <text evidence="3">The sequence shown here is derived from an EMBL/GenBank/DDBJ whole genome shotgun (WGS) entry which is preliminary data.</text>
</comment>
<dbReference type="InterPro" id="IPR006680">
    <property type="entry name" value="Amidohydro-rel"/>
</dbReference>
<reference evidence="3 4" key="1">
    <citation type="submission" date="2024-06" db="EMBL/GenBank/DDBJ databases">
        <title>Chitinophaga defluvii sp. nov., isolated from municipal sewage.</title>
        <authorList>
            <person name="Zhang L."/>
        </authorList>
    </citation>
    <scope>NUCLEOTIDE SEQUENCE [LARGE SCALE GENOMIC DNA]</scope>
    <source>
        <strain evidence="3 4">H8</strain>
    </source>
</reference>
<dbReference type="InterPro" id="IPR032466">
    <property type="entry name" value="Metal_Hydrolase"/>
</dbReference>
<dbReference type="PANTHER" id="PTHR43135">
    <property type="entry name" value="ALPHA-D-RIBOSE 1-METHYLPHOSPHONATE 5-TRIPHOSPHATE DIPHOSPHATASE"/>
    <property type="match status" value="1"/>
</dbReference>
<feature type="signal peptide" evidence="1">
    <location>
        <begin position="1"/>
        <end position="24"/>
    </location>
</feature>
<protein>
    <submittedName>
        <fullName evidence="3">Amidohydrolase family protein</fullName>
    </submittedName>
</protein>
<feature type="domain" description="Amidohydrolase-related" evidence="2">
    <location>
        <begin position="74"/>
        <end position="440"/>
    </location>
</feature>
<dbReference type="Gene3D" id="2.30.40.10">
    <property type="entry name" value="Urease, subunit C, domain 1"/>
    <property type="match status" value="1"/>
</dbReference>
<dbReference type="PANTHER" id="PTHR43135:SF3">
    <property type="entry name" value="ALPHA-D-RIBOSE 1-METHYLPHOSPHONATE 5-TRIPHOSPHATE DIPHOSPHATASE"/>
    <property type="match status" value="1"/>
</dbReference>
<dbReference type="Gene3D" id="3.30.110.90">
    <property type="entry name" value="Amidohydrolase"/>
    <property type="match status" value="1"/>
</dbReference>
<dbReference type="Pfam" id="PF01979">
    <property type="entry name" value="Amidohydro_1"/>
    <property type="match status" value="1"/>
</dbReference>
<dbReference type="SUPFAM" id="SSF51556">
    <property type="entry name" value="Metallo-dependent hydrolases"/>
    <property type="match status" value="1"/>
</dbReference>
<keyword evidence="1" id="KW-0732">Signal</keyword>
<dbReference type="InterPro" id="IPR051781">
    <property type="entry name" value="Metallo-dep_Hydrolase"/>
</dbReference>
<keyword evidence="4" id="KW-1185">Reference proteome</keyword>
<dbReference type="EMBL" id="JBEXAC010000002">
    <property type="protein sequence ID" value="MET7000084.1"/>
    <property type="molecule type" value="Genomic_DNA"/>
</dbReference>
<gene>
    <name evidence="3" type="ORF">ABR189_22025</name>
</gene>
<accession>A0ABV2TDB1</accession>
<name>A0ABV2TDB1_9BACT</name>
<sequence length="447" mass="48161">MIKTKLITLIIASCLAALPVFAQAVLLKNATVIDGNGKTPQQHTDILILADTIAAIGKGLQHPGAVVTDLSGKTVMPALISAHVHVGVLKGTGTAASNYTRENIIRQLRKYEDYGVSHVLTMGTDRPLIFETGIRDSSLAGLLPGARYHASGYGFNTPMASMPPDFWMDLLYRPATAAAVGPQMDALAKVHPAVVKMWVDDFGGSAKKMDPAICKAIIDQAHRHHLRAAAHLYYLEDAHKLVAGGLDIIAHSIRDKEVDQSLLSEMKKKGVIYIPTLSLDEFAYIYARQPDWINDDFFKASLEPGVYEMVTSTDYQQKLKNAPAYDKNVAAFETALRNVKKIHDAGIIIALGTDSGASPVRTQGFSEHLELELLVQAGLTPLQAITAATKNAARALQISAKSGTLAKGKTADLIILSANPEQDIKNTRKIIAVYKAGQLVSNGPLSK</sequence>
<dbReference type="RefSeq" id="WP_354662644.1">
    <property type="nucleotide sequence ID" value="NZ_JBEXAC010000002.1"/>
</dbReference>
<evidence type="ECO:0000256" key="1">
    <source>
        <dbReference type="SAM" id="SignalP"/>
    </source>
</evidence>
<dbReference type="SUPFAM" id="SSF51338">
    <property type="entry name" value="Composite domain of metallo-dependent hydrolases"/>
    <property type="match status" value="1"/>
</dbReference>
<dbReference type="Gene3D" id="3.40.50.10910">
    <property type="entry name" value="Amidohydrolase"/>
    <property type="match status" value="1"/>
</dbReference>
<evidence type="ECO:0000313" key="3">
    <source>
        <dbReference type="EMBL" id="MET7000084.1"/>
    </source>
</evidence>
<organism evidence="3 4">
    <name type="scientific">Chitinophaga defluvii</name>
    <dbReference type="NCBI Taxonomy" id="3163343"/>
    <lineage>
        <taxon>Bacteria</taxon>
        <taxon>Pseudomonadati</taxon>
        <taxon>Bacteroidota</taxon>
        <taxon>Chitinophagia</taxon>
        <taxon>Chitinophagales</taxon>
        <taxon>Chitinophagaceae</taxon>
        <taxon>Chitinophaga</taxon>
    </lineage>
</organism>